<evidence type="ECO:0000313" key="5">
    <source>
        <dbReference type="EMBL" id="TKA72891.1"/>
    </source>
</evidence>
<evidence type="ECO:0000256" key="1">
    <source>
        <dbReference type="ARBA" id="ARBA00022603"/>
    </source>
</evidence>
<dbReference type="Pfam" id="PF13489">
    <property type="entry name" value="Methyltransf_23"/>
    <property type="match status" value="1"/>
</dbReference>
<dbReference type="NCBIfam" id="TIGR01983">
    <property type="entry name" value="UbiG"/>
    <property type="match status" value="1"/>
</dbReference>
<keyword evidence="6" id="KW-1185">Reference proteome</keyword>
<evidence type="ECO:0000256" key="2">
    <source>
        <dbReference type="ARBA" id="ARBA00022679"/>
    </source>
</evidence>
<proteinExistence type="predicted"/>
<keyword evidence="3" id="KW-0831">Ubiquinone biosynthesis</keyword>
<dbReference type="AlphaFoldDB" id="A0A4U0X9Z8"/>
<comment type="caution">
    <text evidence="5">The sequence shown here is derived from an EMBL/GenBank/DDBJ whole genome shotgun (WGS) entry which is preliminary data.</text>
</comment>
<reference evidence="5 6" key="1">
    <citation type="submission" date="2017-03" db="EMBL/GenBank/DDBJ databases">
        <title>Genomes of endolithic fungi from Antarctica.</title>
        <authorList>
            <person name="Coleine C."/>
            <person name="Masonjones S."/>
            <person name="Stajich J.E."/>
        </authorList>
    </citation>
    <scope>NUCLEOTIDE SEQUENCE [LARGE SCALE GENOMIC DNA]</scope>
    <source>
        <strain evidence="5 6">CCFEE 5187</strain>
    </source>
</reference>
<keyword evidence="1" id="KW-0489">Methyltransferase</keyword>
<dbReference type="InterPro" id="IPR029063">
    <property type="entry name" value="SAM-dependent_MTases_sf"/>
</dbReference>
<gene>
    <name evidence="5" type="ORF">B0A49_09835</name>
</gene>
<dbReference type="SUPFAM" id="SSF53335">
    <property type="entry name" value="S-adenosyl-L-methionine-dependent methyltransferases"/>
    <property type="match status" value="1"/>
</dbReference>
<evidence type="ECO:0008006" key="7">
    <source>
        <dbReference type="Google" id="ProtNLM"/>
    </source>
</evidence>
<keyword evidence="2" id="KW-0808">Transferase</keyword>
<dbReference type="PANTHER" id="PTHR43464:SF19">
    <property type="entry name" value="UBIQUINONE BIOSYNTHESIS O-METHYLTRANSFERASE, MITOCHONDRIAL"/>
    <property type="match status" value="1"/>
</dbReference>
<sequence>MNPLRHKFISQCLQTQVYPPDASTRHRYLDVGCGGGIFAESVARLPNTESVTAIDPSSEVLAVAKQHQKRDPLLLEPGRLTYLDASIESLPHSSVPEGGFDIVSLFEVIEHIQHPSSFLSNVIPHVRPGGWLVLSTIARSPVSWFTTKLMAEEVLNIVPRGTHTWSQYINPAELEAWFMRDDGFWKPETMGVVYVPMLGWKEVSGSEKIGNYFFGVQRKG</sequence>
<dbReference type="PANTHER" id="PTHR43464">
    <property type="entry name" value="METHYLTRANSFERASE"/>
    <property type="match status" value="1"/>
</dbReference>
<evidence type="ECO:0000313" key="6">
    <source>
        <dbReference type="Proteomes" id="UP000308768"/>
    </source>
</evidence>
<dbReference type="InterPro" id="IPR010233">
    <property type="entry name" value="UbiG_MeTrfase"/>
</dbReference>
<keyword evidence="4" id="KW-0949">S-adenosyl-L-methionine</keyword>
<dbReference type="GO" id="GO:0061542">
    <property type="term" value="F:3-demethylubiquinol 3-O-methyltransferase activity"/>
    <property type="evidence" value="ECO:0007669"/>
    <property type="project" value="InterPro"/>
</dbReference>
<dbReference type="GO" id="GO:0005739">
    <property type="term" value="C:mitochondrion"/>
    <property type="evidence" value="ECO:0007669"/>
    <property type="project" value="TreeGrafter"/>
</dbReference>
<dbReference type="GO" id="GO:0032259">
    <property type="term" value="P:methylation"/>
    <property type="evidence" value="ECO:0007669"/>
    <property type="project" value="UniProtKB-KW"/>
</dbReference>
<dbReference type="CDD" id="cd02440">
    <property type="entry name" value="AdoMet_MTases"/>
    <property type="match status" value="1"/>
</dbReference>
<name>A0A4U0X9Z8_9PEZI</name>
<evidence type="ECO:0000256" key="4">
    <source>
        <dbReference type="ARBA" id="ARBA00022691"/>
    </source>
</evidence>
<dbReference type="Proteomes" id="UP000308768">
    <property type="component" value="Unassembled WGS sequence"/>
</dbReference>
<dbReference type="EMBL" id="NAJN01000466">
    <property type="protein sequence ID" value="TKA72891.1"/>
    <property type="molecule type" value="Genomic_DNA"/>
</dbReference>
<evidence type="ECO:0000256" key="3">
    <source>
        <dbReference type="ARBA" id="ARBA00022688"/>
    </source>
</evidence>
<dbReference type="Gene3D" id="3.40.50.150">
    <property type="entry name" value="Vaccinia Virus protein VP39"/>
    <property type="match status" value="1"/>
</dbReference>
<accession>A0A4U0X9Z8</accession>
<dbReference type="GO" id="GO:0010420">
    <property type="term" value="F:polyprenyldihydroxybenzoate methyltransferase activity"/>
    <property type="evidence" value="ECO:0007669"/>
    <property type="project" value="InterPro"/>
</dbReference>
<dbReference type="STRING" id="331657.A0A4U0X9Z8"/>
<organism evidence="5 6">
    <name type="scientific">Cryomyces minteri</name>
    <dbReference type="NCBI Taxonomy" id="331657"/>
    <lineage>
        <taxon>Eukaryota</taxon>
        <taxon>Fungi</taxon>
        <taxon>Dikarya</taxon>
        <taxon>Ascomycota</taxon>
        <taxon>Pezizomycotina</taxon>
        <taxon>Dothideomycetes</taxon>
        <taxon>Dothideomycetes incertae sedis</taxon>
        <taxon>Cryomyces</taxon>
    </lineage>
</organism>
<protein>
    <recommendedName>
        <fullName evidence="7">Ubiquinone biosynthesis O-methyltransferase, mitochondrial</fullName>
    </recommendedName>
</protein>
<dbReference type="OrthoDB" id="3265906at2759"/>